<organism evidence="2">
    <name type="scientific">Drosophila grimshawi</name>
    <name type="common">Hawaiian fruit fly</name>
    <name type="synonym">Idiomyia grimshawi</name>
    <dbReference type="NCBI Taxonomy" id="7222"/>
    <lineage>
        <taxon>Eukaryota</taxon>
        <taxon>Metazoa</taxon>
        <taxon>Ecdysozoa</taxon>
        <taxon>Arthropoda</taxon>
        <taxon>Hexapoda</taxon>
        <taxon>Insecta</taxon>
        <taxon>Pterygota</taxon>
        <taxon>Neoptera</taxon>
        <taxon>Endopterygota</taxon>
        <taxon>Diptera</taxon>
        <taxon>Brachycera</taxon>
        <taxon>Muscomorpha</taxon>
        <taxon>Ephydroidea</taxon>
        <taxon>Drosophilidae</taxon>
        <taxon>Drosophila</taxon>
        <taxon>Hawaiian Drosophila</taxon>
    </lineage>
</organism>
<dbReference type="HOGENOM" id="CLU_045490_0_0_1"/>
<dbReference type="Pfam" id="PF14964">
    <property type="entry name" value="INTS15"/>
    <property type="match status" value="1"/>
</dbReference>
<sequence>MSSGDGKISLRKLDYPMCAVEALSRLEGLIASRMKQNLAMQMISEFIFLERSKDSQMNIYQEFQLILTLIEYFSRPGRDATRNAIFLSLFGSHLTPQRSRLLSRLISTAVSGSVAPLLSSAGTWMQQVGCKTAPSLEVAQNIVSDFISFSRKTAEQLKQLPMVGPHFAANFMVAVADLYLNEMRGGVLTPPPDALLDAITEWTTENPLLCQAPQQPLVLPPGAIAMPFATPLAGLLRWVVLAPLVSNRQAYSQLHLSLLHALLQLVNSGDATPLHAQDLKQIVTSLQKYCSRLTEANVVPDDDPAYIKCMERFAQAVQIALASNCITNQIQLLCVLETLPPHTLMKIVLGTHKKL</sequence>
<accession>B4J3F5</accession>
<dbReference type="EMBL" id="CH916366">
    <property type="protein sequence ID" value="EDV97254.1"/>
    <property type="molecule type" value="Genomic_DNA"/>
</dbReference>
<keyword evidence="2" id="KW-1185">Reference proteome</keyword>
<dbReference type="FunCoup" id="B4J3F5">
    <property type="interactions" value="1337"/>
</dbReference>
<dbReference type="AlphaFoldDB" id="B4J3F5"/>
<evidence type="ECO:0000313" key="1">
    <source>
        <dbReference type="EMBL" id="EDV97254.1"/>
    </source>
</evidence>
<dbReference type="OMA" id="IWMQQLG"/>
<name>B4J3F5_DROGR</name>
<dbReference type="GO" id="GO:0032039">
    <property type="term" value="C:integrator complex"/>
    <property type="evidence" value="ECO:0007669"/>
    <property type="project" value="EnsemblMetazoa"/>
</dbReference>
<dbReference type="InterPro" id="IPR027844">
    <property type="entry name" value="INTS15"/>
</dbReference>
<dbReference type="STRING" id="7222.B4J3F5"/>
<dbReference type="KEGG" id="dgr:6556905"/>
<gene>
    <name evidence="1" type="primary">Dgri\GH16748</name>
    <name evidence="1" type="ORF">Dgri_GH16748</name>
</gene>
<dbReference type="OrthoDB" id="5861309at2759"/>
<proteinExistence type="predicted"/>
<dbReference type="eggNOG" id="ENOG502QW9D">
    <property type="taxonomic scope" value="Eukaryota"/>
</dbReference>
<dbReference type="Proteomes" id="UP000001070">
    <property type="component" value="Unassembled WGS sequence"/>
</dbReference>
<dbReference type="PhylomeDB" id="B4J3F5"/>
<dbReference type="PANTHER" id="PTHR14540:SF2">
    <property type="entry name" value="INTEGRATOR COMPLEX SUBUNIT 15"/>
    <property type="match status" value="1"/>
</dbReference>
<protein>
    <submittedName>
        <fullName evidence="1">GH16748</fullName>
    </submittedName>
</protein>
<dbReference type="InParanoid" id="B4J3F5"/>
<dbReference type="PANTHER" id="PTHR14540">
    <property type="entry name" value="INTEGRATOR COMPLEX SUBUNIT 15"/>
    <property type="match status" value="1"/>
</dbReference>
<reference evidence="1 2" key="1">
    <citation type="journal article" date="2007" name="Nature">
        <title>Evolution of genes and genomes on the Drosophila phylogeny.</title>
        <authorList>
            <consortium name="Drosophila 12 Genomes Consortium"/>
            <person name="Clark A.G."/>
            <person name="Eisen M.B."/>
            <person name="Smith D.R."/>
            <person name="Bergman C.M."/>
            <person name="Oliver B."/>
            <person name="Markow T.A."/>
            <person name="Kaufman T.C."/>
            <person name="Kellis M."/>
            <person name="Gelbart W."/>
            <person name="Iyer V.N."/>
            <person name="Pollard D.A."/>
            <person name="Sackton T.B."/>
            <person name="Larracuente A.M."/>
            <person name="Singh N.D."/>
            <person name="Abad J.P."/>
            <person name="Abt D.N."/>
            <person name="Adryan B."/>
            <person name="Aguade M."/>
            <person name="Akashi H."/>
            <person name="Anderson W.W."/>
            <person name="Aquadro C.F."/>
            <person name="Ardell D.H."/>
            <person name="Arguello R."/>
            <person name="Artieri C.G."/>
            <person name="Barbash D.A."/>
            <person name="Barker D."/>
            <person name="Barsanti P."/>
            <person name="Batterham P."/>
            <person name="Batzoglou S."/>
            <person name="Begun D."/>
            <person name="Bhutkar A."/>
            <person name="Blanco E."/>
            <person name="Bosak S.A."/>
            <person name="Bradley R.K."/>
            <person name="Brand A.D."/>
            <person name="Brent M.R."/>
            <person name="Brooks A.N."/>
            <person name="Brown R.H."/>
            <person name="Butlin R.K."/>
            <person name="Caggese C."/>
            <person name="Calvi B.R."/>
            <person name="Bernardo de Carvalho A."/>
            <person name="Caspi A."/>
            <person name="Castrezana S."/>
            <person name="Celniker S.E."/>
            <person name="Chang J.L."/>
            <person name="Chapple C."/>
            <person name="Chatterji S."/>
            <person name="Chinwalla A."/>
            <person name="Civetta A."/>
            <person name="Clifton S.W."/>
            <person name="Comeron J.M."/>
            <person name="Costello J.C."/>
            <person name="Coyne J.A."/>
            <person name="Daub J."/>
            <person name="David R.G."/>
            <person name="Delcher A.L."/>
            <person name="Delehaunty K."/>
            <person name="Do C.B."/>
            <person name="Ebling H."/>
            <person name="Edwards K."/>
            <person name="Eickbush T."/>
            <person name="Evans J.D."/>
            <person name="Filipski A."/>
            <person name="Findeiss S."/>
            <person name="Freyhult E."/>
            <person name="Fulton L."/>
            <person name="Fulton R."/>
            <person name="Garcia A.C."/>
            <person name="Gardiner A."/>
            <person name="Garfield D.A."/>
            <person name="Garvin B.E."/>
            <person name="Gibson G."/>
            <person name="Gilbert D."/>
            <person name="Gnerre S."/>
            <person name="Godfrey J."/>
            <person name="Good R."/>
            <person name="Gotea V."/>
            <person name="Gravely B."/>
            <person name="Greenberg A.J."/>
            <person name="Griffiths-Jones S."/>
            <person name="Gross S."/>
            <person name="Guigo R."/>
            <person name="Gustafson E.A."/>
            <person name="Haerty W."/>
            <person name="Hahn M.W."/>
            <person name="Halligan D.L."/>
            <person name="Halpern A.L."/>
            <person name="Halter G.M."/>
            <person name="Han M.V."/>
            <person name="Heger A."/>
            <person name="Hillier L."/>
            <person name="Hinrichs A.S."/>
            <person name="Holmes I."/>
            <person name="Hoskins R.A."/>
            <person name="Hubisz M.J."/>
            <person name="Hultmark D."/>
            <person name="Huntley M.A."/>
            <person name="Jaffe D.B."/>
            <person name="Jagadeeshan S."/>
            <person name="Jeck W.R."/>
            <person name="Johnson J."/>
            <person name="Jones C.D."/>
            <person name="Jordan W.C."/>
            <person name="Karpen G.H."/>
            <person name="Kataoka E."/>
            <person name="Keightley P.D."/>
            <person name="Kheradpour P."/>
            <person name="Kirkness E.F."/>
            <person name="Koerich L.B."/>
            <person name="Kristiansen K."/>
            <person name="Kudrna D."/>
            <person name="Kulathinal R.J."/>
            <person name="Kumar S."/>
            <person name="Kwok R."/>
            <person name="Lander E."/>
            <person name="Langley C.H."/>
            <person name="Lapoint R."/>
            <person name="Lazzaro B.P."/>
            <person name="Lee S.J."/>
            <person name="Levesque L."/>
            <person name="Li R."/>
            <person name="Lin C.F."/>
            <person name="Lin M.F."/>
            <person name="Lindblad-Toh K."/>
            <person name="Llopart A."/>
            <person name="Long M."/>
            <person name="Low L."/>
            <person name="Lozovsky E."/>
            <person name="Lu J."/>
            <person name="Luo M."/>
            <person name="Machado C.A."/>
            <person name="Makalowski W."/>
            <person name="Marzo M."/>
            <person name="Matsuda M."/>
            <person name="Matzkin L."/>
            <person name="McAllister B."/>
            <person name="McBride C.S."/>
            <person name="McKernan B."/>
            <person name="McKernan K."/>
            <person name="Mendez-Lago M."/>
            <person name="Minx P."/>
            <person name="Mollenhauer M.U."/>
            <person name="Montooth K."/>
            <person name="Mount S.M."/>
            <person name="Mu X."/>
            <person name="Myers E."/>
            <person name="Negre B."/>
            <person name="Newfeld S."/>
            <person name="Nielsen R."/>
            <person name="Noor M.A."/>
            <person name="O'Grady P."/>
            <person name="Pachter L."/>
            <person name="Papaceit M."/>
            <person name="Parisi M.J."/>
            <person name="Parisi M."/>
            <person name="Parts L."/>
            <person name="Pedersen J.S."/>
            <person name="Pesole G."/>
            <person name="Phillippy A.M."/>
            <person name="Ponting C.P."/>
            <person name="Pop M."/>
            <person name="Porcelli D."/>
            <person name="Powell J.R."/>
            <person name="Prohaska S."/>
            <person name="Pruitt K."/>
            <person name="Puig M."/>
            <person name="Quesneville H."/>
            <person name="Ram K.R."/>
            <person name="Rand D."/>
            <person name="Rasmussen M.D."/>
            <person name="Reed L.K."/>
            <person name="Reenan R."/>
            <person name="Reily A."/>
            <person name="Remington K.A."/>
            <person name="Rieger T.T."/>
            <person name="Ritchie M.G."/>
            <person name="Robin C."/>
            <person name="Rogers Y.H."/>
            <person name="Rohde C."/>
            <person name="Rozas J."/>
            <person name="Rubenfield M.J."/>
            <person name="Ruiz A."/>
            <person name="Russo S."/>
            <person name="Salzberg S.L."/>
            <person name="Sanchez-Gracia A."/>
            <person name="Saranga D.J."/>
            <person name="Sato H."/>
            <person name="Schaeffer S.W."/>
            <person name="Schatz M.C."/>
            <person name="Schlenke T."/>
            <person name="Schwartz R."/>
            <person name="Segarra C."/>
            <person name="Singh R.S."/>
            <person name="Sirot L."/>
            <person name="Sirota M."/>
            <person name="Sisneros N.B."/>
            <person name="Smith C.D."/>
            <person name="Smith T.F."/>
            <person name="Spieth J."/>
            <person name="Stage D.E."/>
            <person name="Stark A."/>
            <person name="Stephan W."/>
            <person name="Strausberg R.L."/>
            <person name="Strempel S."/>
            <person name="Sturgill D."/>
            <person name="Sutton G."/>
            <person name="Sutton G.G."/>
            <person name="Tao W."/>
            <person name="Teichmann S."/>
            <person name="Tobari Y.N."/>
            <person name="Tomimura Y."/>
            <person name="Tsolas J.M."/>
            <person name="Valente V.L."/>
            <person name="Venter E."/>
            <person name="Venter J.C."/>
            <person name="Vicario S."/>
            <person name="Vieira F.G."/>
            <person name="Vilella A.J."/>
            <person name="Villasante A."/>
            <person name="Walenz B."/>
            <person name="Wang J."/>
            <person name="Wasserman M."/>
            <person name="Watts T."/>
            <person name="Wilson D."/>
            <person name="Wilson R.K."/>
            <person name="Wing R.A."/>
            <person name="Wolfner M.F."/>
            <person name="Wong A."/>
            <person name="Wong G.K."/>
            <person name="Wu C.I."/>
            <person name="Wu G."/>
            <person name="Yamamoto D."/>
            <person name="Yang H.P."/>
            <person name="Yang S.P."/>
            <person name="Yorke J.A."/>
            <person name="Yoshida K."/>
            <person name="Zdobnov E."/>
            <person name="Zhang P."/>
            <person name="Zhang Y."/>
            <person name="Zimin A.V."/>
            <person name="Baldwin J."/>
            <person name="Abdouelleil A."/>
            <person name="Abdulkadir J."/>
            <person name="Abebe A."/>
            <person name="Abera B."/>
            <person name="Abreu J."/>
            <person name="Acer S.C."/>
            <person name="Aftuck L."/>
            <person name="Alexander A."/>
            <person name="An P."/>
            <person name="Anderson E."/>
            <person name="Anderson S."/>
            <person name="Arachi H."/>
            <person name="Azer M."/>
            <person name="Bachantsang P."/>
            <person name="Barry A."/>
            <person name="Bayul T."/>
            <person name="Berlin A."/>
            <person name="Bessette D."/>
            <person name="Bloom T."/>
            <person name="Blye J."/>
            <person name="Boguslavskiy L."/>
            <person name="Bonnet C."/>
            <person name="Boukhgalter B."/>
            <person name="Bourzgui I."/>
            <person name="Brown A."/>
            <person name="Cahill P."/>
            <person name="Channer S."/>
            <person name="Cheshatsang Y."/>
            <person name="Chuda L."/>
            <person name="Citroen M."/>
            <person name="Collymore A."/>
            <person name="Cooke P."/>
            <person name="Costello M."/>
            <person name="D'Aco K."/>
            <person name="Daza R."/>
            <person name="De Haan G."/>
            <person name="DeGray S."/>
            <person name="DeMaso C."/>
            <person name="Dhargay N."/>
            <person name="Dooley K."/>
            <person name="Dooley E."/>
            <person name="Doricent M."/>
            <person name="Dorje P."/>
            <person name="Dorjee K."/>
            <person name="Dupes A."/>
            <person name="Elong R."/>
            <person name="Falk J."/>
            <person name="Farina A."/>
            <person name="Faro S."/>
            <person name="Ferguson D."/>
            <person name="Fisher S."/>
            <person name="Foley C.D."/>
            <person name="Franke A."/>
            <person name="Friedrich D."/>
            <person name="Gadbois L."/>
            <person name="Gearin G."/>
            <person name="Gearin C.R."/>
            <person name="Giannoukos G."/>
            <person name="Goode T."/>
            <person name="Graham J."/>
            <person name="Grandbois E."/>
            <person name="Grewal S."/>
            <person name="Gyaltsen K."/>
            <person name="Hafez N."/>
            <person name="Hagos B."/>
            <person name="Hall J."/>
            <person name="Henson C."/>
            <person name="Hollinger A."/>
            <person name="Honan T."/>
            <person name="Huard M.D."/>
            <person name="Hughes L."/>
            <person name="Hurhula B."/>
            <person name="Husby M.E."/>
            <person name="Kamat A."/>
            <person name="Kanga B."/>
            <person name="Kashin S."/>
            <person name="Khazanovich D."/>
            <person name="Kisner P."/>
            <person name="Lance K."/>
            <person name="Lara M."/>
            <person name="Lee W."/>
            <person name="Lennon N."/>
            <person name="Letendre F."/>
            <person name="LeVine R."/>
            <person name="Lipovsky A."/>
            <person name="Liu X."/>
            <person name="Liu J."/>
            <person name="Liu S."/>
            <person name="Lokyitsang T."/>
            <person name="Lokyitsang Y."/>
            <person name="Lubonja R."/>
            <person name="Lui A."/>
            <person name="MacDonald P."/>
            <person name="Magnisalis V."/>
            <person name="Maru K."/>
            <person name="Matthews C."/>
            <person name="McCusker W."/>
            <person name="McDonough S."/>
            <person name="Mehta T."/>
            <person name="Meldrim J."/>
            <person name="Meneus L."/>
            <person name="Mihai O."/>
            <person name="Mihalev A."/>
            <person name="Mihova T."/>
            <person name="Mittelman R."/>
            <person name="Mlenga V."/>
            <person name="Montmayeur A."/>
            <person name="Mulrain L."/>
            <person name="Navidi A."/>
            <person name="Naylor J."/>
            <person name="Negash T."/>
            <person name="Nguyen T."/>
            <person name="Nguyen N."/>
            <person name="Nicol R."/>
            <person name="Norbu C."/>
            <person name="Norbu N."/>
            <person name="Novod N."/>
            <person name="O'Neill B."/>
            <person name="Osman S."/>
            <person name="Markiewicz E."/>
            <person name="Oyono O.L."/>
            <person name="Patti C."/>
            <person name="Phunkhang P."/>
            <person name="Pierre F."/>
            <person name="Priest M."/>
            <person name="Raghuraman S."/>
            <person name="Rege F."/>
            <person name="Reyes R."/>
            <person name="Rise C."/>
            <person name="Rogov P."/>
            <person name="Ross K."/>
            <person name="Ryan E."/>
            <person name="Settipalli S."/>
            <person name="Shea T."/>
            <person name="Sherpa N."/>
            <person name="Shi L."/>
            <person name="Shih D."/>
            <person name="Sparrow T."/>
            <person name="Spaulding J."/>
            <person name="Stalker J."/>
            <person name="Stange-Thomann N."/>
            <person name="Stavropoulos S."/>
            <person name="Stone C."/>
            <person name="Strader C."/>
            <person name="Tesfaye S."/>
            <person name="Thomson T."/>
            <person name="Thoulutsang Y."/>
            <person name="Thoulutsang D."/>
            <person name="Topham K."/>
            <person name="Topping I."/>
            <person name="Tsamla T."/>
            <person name="Vassiliev H."/>
            <person name="Vo A."/>
            <person name="Wangchuk T."/>
            <person name="Wangdi T."/>
            <person name="Weiand M."/>
            <person name="Wilkinson J."/>
            <person name="Wilson A."/>
            <person name="Yadav S."/>
            <person name="Young G."/>
            <person name="Yu Q."/>
            <person name="Zembek L."/>
            <person name="Zhong D."/>
            <person name="Zimmer A."/>
            <person name="Zwirko Z."/>
            <person name="Jaffe D.B."/>
            <person name="Alvarez P."/>
            <person name="Brockman W."/>
            <person name="Butler J."/>
            <person name="Chin C."/>
            <person name="Gnerre S."/>
            <person name="Grabherr M."/>
            <person name="Kleber M."/>
            <person name="Mauceli E."/>
            <person name="MacCallum I."/>
        </authorList>
    </citation>
    <scope>NUCLEOTIDE SEQUENCE [LARGE SCALE GENOMIC DNA]</scope>
    <source>
        <strain evidence="2">Tucson 15287-2541.00</strain>
    </source>
</reference>
<evidence type="ECO:0000313" key="2">
    <source>
        <dbReference type="Proteomes" id="UP000001070"/>
    </source>
</evidence>